<sequence length="128" mass="14523">MSTDKNDVNIEGKNCKETSRFKRKLENCDGIVERKYSFLLQKGPVLKKENKELGLPLPPPLRILSIRDTTTPIVHHYPVDLAEGTKECVYCKIKSNISKLVDSQCGACNVALCYKPCHARYHVAKNIY</sequence>
<dbReference type="WBParaSite" id="RSKR_0000430000.1">
    <property type="protein sequence ID" value="RSKR_0000430000.1"/>
    <property type="gene ID" value="RSKR_0000430000"/>
</dbReference>
<accession>A0AC35TTK4</accession>
<evidence type="ECO:0000313" key="1">
    <source>
        <dbReference type="Proteomes" id="UP000095286"/>
    </source>
</evidence>
<dbReference type="Proteomes" id="UP000095286">
    <property type="component" value="Unplaced"/>
</dbReference>
<evidence type="ECO:0000313" key="2">
    <source>
        <dbReference type="WBParaSite" id="RSKR_0000430000.1"/>
    </source>
</evidence>
<protein>
    <submittedName>
        <fullName evidence="2">Tnp_zf-ribbon_2 domain-containing protein</fullName>
    </submittedName>
</protein>
<name>A0AC35TTK4_9BILA</name>
<organism evidence="1 2">
    <name type="scientific">Rhabditophanes sp. KR3021</name>
    <dbReference type="NCBI Taxonomy" id="114890"/>
    <lineage>
        <taxon>Eukaryota</taxon>
        <taxon>Metazoa</taxon>
        <taxon>Ecdysozoa</taxon>
        <taxon>Nematoda</taxon>
        <taxon>Chromadorea</taxon>
        <taxon>Rhabditida</taxon>
        <taxon>Tylenchina</taxon>
        <taxon>Panagrolaimomorpha</taxon>
        <taxon>Strongyloidoidea</taxon>
        <taxon>Alloionematidae</taxon>
        <taxon>Rhabditophanes</taxon>
    </lineage>
</organism>
<reference evidence="2" key="1">
    <citation type="submission" date="2016-11" db="UniProtKB">
        <authorList>
            <consortium name="WormBaseParasite"/>
        </authorList>
    </citation>
    <scope>IDENTIFICATION</scope>
    <source>
        <strain evidence="2">KR3021</strain>
    </source>
</reference>
<proteinExistence type="predicted"/>